<dbReference type="PROSITE" id="PS51257">
    <property type="entry name" value="PROKAR_LIPOPROTEIN"/>
    <property type="match status" value="1"/>
</dbReference>
<name>A0A9X4AKH1_9BACI</name>
<dbReference type="Pfam" id="PF17479">
    <property type="entry name" value="DUF3048_C"/>
    <property type="match status" value="1"/>
</dbReference>
<dbReference type="InterPro" id="IPR021416">
    <property type="entry name" value="DUF3048_N"/>
</dbReference>
<dbReference type="Pfam" id="PF11258">
    <property type="entry name" value="DUF3048"/>
    <property type="match status" value="1"/>
</dbReference>
<gene>
    <name evidence="4" type="ORF">NC661_13745</name>
</gene>
<feature type="domain" description="DUF3048" evidence="2">
    <location>
        <begin position="63"/>
        <end position="205"/>
    </location>
</feature>
<feature type="signal peptide" evidence="1">
    <location>
        <begin position="1"/>
        <end position="20"/>
    </location>
</feature>
<dbReference type="InterPro" id="IPR023158">
    <property type="entry name" value="YerB-like_sf"/>
</dbReference>
<dbReference type="SUPFAM" id="SSF159774">
    <property type="entry name" value="YerB-like"/>
    <property type="match status" value="1"/>
</dbReference>
<comment type="caution">
    <text evidence="4">The sequence shown here is derived from an EMBL/GenBank/DDBJ whole genome shotgun (WGS) entry which is preliminary data.</text>
</comment>
<dbReference type="AlphaFoldDB" id="A0A9X4AKH1"/>
<dbReference type="InterPro" id="IPR035328">
    <property type="entry name" value="DUF3048_C"/>
</dbReference>
<accession>A0A9X4AKH1</accession>
<proteinExistence type="predicted"/>
<evidence type="ECO:0000259" key="3">
    <source>
        <dbReference type="Pfam" id="PF17479"/>
    </source>
</evidence>
<dbReference type="EMBL" id="JAMQJZ010000011">
    <property type="protein sequence ID" value="MDC3421435.1"/>
    <property type="molecule type" value="Genomic_DNA"/>
</dbReference>
<feature type="chain" id="PRO_5040796552" evidence="1">
    <location>
        <begin position="21"/>
        <end position="355"/>
    </location>
</feature>
<keyword evidence="5" id="KW-1185">Reference proteome</keyword>
<evidence type="ECO:0000313" key="5">
    <source>
        <dbReference type="Proteomes" id="UP001145072"/>
    </source>
</evidence>
<evidence type="ECO:0000256" key="1">
    <source>
        <dbReference type="SAM" id="SignalP"/>
    </source>
</evidence>
<dbReference type="Gene3D" id="3.50.90.10">
    <property type="entry name" value="YerB-like"/>
    <property type="match status" value="1"/>
</dbReference>
<organism evidence="4 5">
    <name type="scientific">Aquibacillus koreensis</name>
    <dbReference type="NCBI Taxonomy" id="279446"/>
    <lineage>
        <taxon>Bacteria</taxon>
        <taxon>Bacillati</taxon>
        <taxon>Bacillota</taxon>
        <taxon>Bacilli</taxon>
        <taxon>Bacillales</taxon>
        <taxon>Bacillaceae</taxon>
        <taxon>Aquibacillus</taxon>
    </lineage>
</organism>
<reference evidence="4" key="1">
    <citation type="submission" date="2022-06" db="EMBL/GenBank/DDBJ databases">
        <title>Aquibacillus sp. a new bacterium isolated from soil saline samples.</title>
        <authorList>
            <person name="Galisteo C."/>
            <person name="De La Haba R."/>
            <person name="Sanchez-Porro C."/>
            <person name="Ventosa A."/>
        </authorList>
    </citation>
    <scope>NUCLEOTIDE SEQUENCE</scope>
    <source>
        <strain evidence="4">JCM 12387</strain>
    </source>
</reference>
<evidence type="ECO:0000259" key="2">
    <source>
        <dbReference type="Pfam" id="PF11258"/>
    </source>
</evidence>
<dbReference type="Proteomes" id="UP001145072">
    <property type="component" value="Unassembled WGS sequence"/>
</dbReference>
<protein>
    <submittedName>
        <fullName evidence="4">DUF3048 domain-containing protein</fullName>
    </submittedName>
</protein>
<sequence length="355" mass="39915">MVAKYVKFLFLIFVVLVITACGNEDEQVTENETEPQEVEEVEEVEEVVEQEPAEPEFEHVYPFTGEPTNEDIDHRVVSVMINNAPAARPQIGLTKADVVFEILAEGNITRLLALFHSEQPDMIGPVRSARPYYFNLADDYGALYVHHGAAKFIEDMLKNGAADYLNGMYYDNDMHLFKRGDLRKPPHNSYVLFDGIYEVATDKGYDITADHRPMTFSTEEEVSIQGDAATEVSFDYGSSNNVRYVYDGESEKYLRFNGQEQSADLETEEPVQLDNVLILETAHAVVDDQGRREIDLQSGGKAYLLQKGKVQQVDWANDEGHLVPVKDGEVVPFVQGKTWINVIPNSPGLAEVTIQ</sequence>
<feature type="domain" description="DUF3048" evidence="3">
    <location>
        <begin position="233"/>
        <end position="340"/>
    </location>
</feature>
<evidence type="ECO:0000313" key="4">
    <source>
        <dbReference type="EMBL" id="MDC3421435.1"/>
    </source>
</evidence>
<keyword evidence="1" id="KW-0732">Signal</keyword>